<gene>
    <name evidence="1" type="ORF">LITE_LOCUS34408</name>
</gene>
<keyword evidence="2" id="KW-1185">Reference proteome</keyword>
<dbReference type="Proteomes" id="UP001154282">
    <property type="component" value="Unassembled WGS sequence"/>
</dbReference>
<dbReference type="EMBL" id="CAMGYJ010000008">
    <property type="protein sequence ID" value="CAI0460297.1"/>
    <property type="molecule type" value="Genomic_DNA"/>
</dbReference>
<evidence type="ECO:0000313" key="2">
    <source>
        <dbReference type="Proteomes" id="UP001154282"/>
    </source>
</evidence>
<accession>A0AAV0NNQ4</accession>
<organism evidence="1 2">
    <name type="scientific">Linum tenue</name>
    <dbReference type="NCBI Taxonomy" id="586396"/>
    <lineage>
        <taxon>Eukaryota</taxon>
        <taxon>Viridiplantae</taxon>
        <taxon>Streptophyta</taxon>
        <taxon>Embryophyta</taxon>
        <taxon>Tracheophyta</taxon>
        <taxon>Spermatophyta</taxon>
        <taxon>Magnoliopsida</taxon>
        <taxon>eudicotyledons</taxon>
        <taxon>Gunneridae</taxon>
        <taxon>Pentapetalae</taxon>
        <taxon>rosids</taxon>
        <taxon>fabids</taxon>
        <taxon>Malpighiales</taxon>
        <taxon>Linaceae</taxon>
        <taxon>Linum</taxon>
    </lineage>
</organism>
<name>A0AAV0NNQ4_9ROSI</name>
<evidence type="ECO:0000313" key="1">
    <source>
        <dbReference type="EMBL" id="CAI0460297.1"/>
    </source>
</evidence>
<comment type="caution">
    <text evidence="1">The sequence shown here is derived from an EMBL/GenBank/DDBJ whole genome shotgun (WGS) entry which is preliminary data.</text>
</comment>
<sequence>MGPIRRRD</sequence>
<proteinExistence type="predicted"/>
<protein>
    <submittedName>
        <fullName evidence="1">Uncharacterized protein</fullName>
    </submittedName>
</protein>
<reference evidence="1" key="1">
    <citation type="submission" date="2022-08" db="EMBL/GenBank/DDBJ databases">
        <authorList>
            <person name="Gutierrez-Valencia J."/>
        </authorList>
    </citation>
    <scope>NUCLEOTIDE SEQUENCE</scope>
</reference>